<comment type="function">
    <text evidence="4">Involved in the oxidation of myo-inositol (MI) and D-chiro-inositol (DCI) to 2-keto-myo-inositol (2KMI or 2-inosose) and 1-keto-D-chiro-inositol (1KDCI), respectively.</text>
</comment>
<evidence type="ECO:0000313" key="8">
    <source>
        <dbReference type="Proteomes" id="UP001058273"/>
    </source>
</evidence>
<evidence type="ECO:0000259" key="6">
    <source>
        <dbReference type="Pfam" id="PF02894"/>
    </source>
</evidence>
<evidence type="ECO:0000256" key="2">
    <source>
        <dbReference type="ARBA" id="ARBA00023002"/>
    </source>
</evidence>
<keyword evidence="3 4" id="KW-0520">NAD</keyword>
<reference evidence="7" key="2">
    <citation type="submission" date="2022-08" db="EMBL/GenBank/DDBJ databases">
        <authorList>
            <person name="Poehlein A."/>
            <person name="Guzman J."/>
            <person name="Daniel R."/>
            <person name="Vilcinskas A."/>
        </authorList>
    </citation>
    <scope>NUCLEOTIDE SEQUENCE</scope>
    <source>
        <strain evidence="7">G314FT</strain>
    </source>
</reference>
<evidence type="ECO:0000256" key="3">
    <source>
        <dbReference type="ARBA" id="ARBA00023027"/>
    </source>
</evidence>
<comment type="catalytic activity">
    <reaction evidence="4">
        <text>myo-inositol + NAD(+) = scyllo-inosose + NADH + H(+)</text>
        <dbReference type="Rhea" id="RHEA:16949"/>
        <dbReference type="ChEBI" id="CHEBI:15378"/>
        <dbReference type="ChEBI" id="CHEBI:17268"/>
        <dbReference type="ChEBI" id="CHEBI:17811"/>
        <dbReference type="ChEBI" id="CHEBI:57540"/>
        <dbReference type="ChEBI" id="CHEBI:57945"/>
        <dbReference type="EC" id="1.1.1.18"/>
    </reaction>
</comment>
<dbReference type="InterPro" id="IPR000683">
    <property type="entry name" value="Gfo/Idh/MocA-like_OxRdtase_N"/>
</dbReference>
<evidence type="ECO:0000313" key="7">
    <source>
        <dbReference type="EMBL" id="UUV98303.1"/>
    </source>
</evidence>
<dbReference type="EC" id="1.1.1.18" evidence="4"/>
<dbReference type="RefSeq" id="WP_257701871.1">
    <property type="nucleotide sequence ID" value="NZ_CP102451.1"/>
</dbReference>
<keyword evidence="2 4" id="KW-0560">Oxidoreductase</keyword>
<comment type="pathway">
    <text evidence="4">Polyol metabolism; myo-inositol degradation into acetyl-CoA; acetyl-CoA from myo-inositol: step 1/7.</text>
</comment>
<feature type="domain" description="Gfo/Idh/MocA-like oxidoreductase N-terminal" evidence="5">
    <location>
        <begin position="6"/>
        <end position="126"/>
    </location>
</feature>
<dbReference type="GO" id="GO:0050112">
    <property type="term" value="F:inositol 2-dehydrogenase (NAD+) activity"/>
    <property type="evidence" value="ECO:0007669"/>
    <property type="project" value="UniProtKB-EC"/>
</dbReference>
<dbReference type="Gene3D" id="3.30.360.10">
    <property type="entry name" value="Dihydrodipicolinate Reductase, domain 2"/>
    <property type="match status" value="1"/>
</dbReference>
<dbReference type="HAMAP" id="MF_01671">
    <property type="entry name" value="IolG"/>
    <property type="match status" value="1"/>
</dbReference>
<dbReference type="InterPro" id="IPR023794">
    <property type="entry name" value="MI/DCI_dehydrogenase"/>
</dbReference>
<dbReference type="PANTHER" id="PTHR43593:SF1">
    <property type="entry name" value="INOSITOL 2-DEHYDROGENASE"/>
    <property type="match status" value="1"/>
</dbReference>
<name>A0ABY5NY29_9ENTE</name>
<dbReference type="Pfam" id="PF01408">
    <property type="entry name" value="GFO_IDH_MocA"/>
    <property type="match status" value="1"/>
</dbReference>
<dbReference type="PANTHER" id="PTHR43593">
    <property type="match status" value="1"/>
</dbReference>
<comment type="catalytic activity">
    <reaction evidence="4">
        <text>1D-chiro-inositol + NAD(+) = scyllo-inosine + NADH + H(+)</text>
        <dbReference type="Rhea" id="RHEA:25832"/>
        <dbReference type="ChEBI" id="CHEBI:15378"/>
        <dbReference type="ChEBI" id="CHEBI:27372"/>
        <dbReference type="ChEBI" id="CHEBI:50920"/>
        <dbReference type="ChEBI" id="CHEBI:57540"/>
        <dbReference type="ChEBI" id="CHEBI:57945"/>
        <dbReference type="EC" id="1.1.1.369"/>
    </reaction>
</comment>
<dbReference type="Proteomes" id="UP001058273">
    <property type="component" value="Chromosome"/>
</dbReference>
<comment type="similarity">
    <text evidence="1 4">Belongs to the Gfo/Idh/MocA family.</text>
</comment>
<dbReference type="EC" id="1.1.1.369" evidence="4"/>
<protein>
    <recommendedName>
        <fullName evidence="4">Inositol 2-dehydrogenase/D-chiro-inositol 3-dehydrogenase</fullName>
        <ecNumber evidence="4">1.1.1.18</ecNumber>
        <ecNumber evidence="4">1.1.1.369</ecNumber>
    </recommendedName>
    <alternativeName>
        <fullName evidence="4">Myo-inositol 2-dehydrogenase/D-chiro-inositol 3-dehydrogenase</fullName>
        <shortName evidence="4">MI 2-dehydrogenase/DCI 3-dehydrogenase</shortName>
    </alternativeName>
</protein>
<dbReference type="Pfam" id="PF02894">
    <property type="entry name" value="GFO_IDH_MocA_C"/>
    <property type="match status" value="1"/>
</dbReference>
<dbReference type="InterPro" id="IPR050424">
    <property type="entry name" value="Gfo-Idh-MocA_inositol_DH"/>
</dbReference>
<feature type="domain" description="Gfo/Idh/MocA-like oxidoreductase C-terminal" evidence="6">
    <location>
        <begin position="138"/>
        <end position="328"/>
    </location>
</feature>
<sequence length="337" mass="38169">MINKELRIGVIGVGAIGTEHIKRINHKIKGARVVGIYDVLEEEKKQLADEMGIMFYGSGEDLISSDDVDAILITSIDETHADYVLKALAQEKYVFCEKPLAIDSQSCAKIVEAEVKCGRRLVQVGFMRRYDKGYMELKKLIESKSYGEVLMLHCAHRNPESGLHYTTPMSIIQTAVHEIDVLHWLLQDDYVSVESILPKKQTKMTHTNLHDPQILVLETKNGVVIQLEIFVNCQFGYDIKCEVVCENGELGLVDPHYTYVKHNFSNQTPISPDWQTRFKEAYDTEFQLWVNGVLNHKLEGPSSWDGYVASVITTAGTESTNKGEKIKVMLQEKPSIY</sequence>
<dbReference type="InterPro" id="IPR036291">
    <property type="entry name" value="NAD(P)-bd_dom_sf"/>
</dbReference>
<dbReference type="SUPFAM" id="SSF51735">
    <property type="entry name" value="NAD(P)-binding Rossmann-fold domains"/>
    <property type="match status" value="1"/>
</dbReference>
<organism evidence="7 8">
    <name type="scientific">Vagococcus luciliae</name>
    <dbReference type="NCBI Taxonomy" id="2920380"/>
    <lineage>
        <taxon>Bacteria</taxon>
        <taxon>Bacillati</taxon>
        <taxon>Bacillota</taxon>
        <taxon>Bacilli</taxon>
        <taxon>Lactobacillales</taxon>
        <taxon>Enterococcaceae</taxon>
        <taxon>Vagococcus</taxon>
    </lineage>
</organism>
<accession>A0ABY5NY29</accession>
<comment type="subunit">
    <text evidence="4">Homotetramer.</text>
</comment>
<dbReference type="Gene3D" id="3.40.50.720">
    <property type="entry name" value="NAD(P)-binding Rossmann-like Domain"/>
    <property type="match status" value="1"/>
</dbReference>
<reference evidence="7" key="1">
    <citation type="submission" date="2022-08" db="EMBL/GenBank/DDBJ databases">
        <title>Genome sequence of Vagococcus luciliae DSM 112651.</title>
        <authorList>
            <person name="Juan G."/>
            <person name="Anja P."/>
            <person name="Rolf D."/>
            <person name="Kampfer P."/>
            <person name="Vilcinskas A."/>
        </authorList>
    </citation>
    <scope>NUCLEOTIDE SEQUENCE</scope>
    <source>
        <strain evidence="7">G314FT</strain>
    </source>
</reference>
<gene>
    <name evidence="7" type="primary">iolG_1</name>
    <name evidence="4" type="synonym">iolG</name>
    <name evidence="7" type="ORF">G314FT_04190</name>
</gene>
<proteinExistence type="inferred from homology"/>
<evidence type="ECO:0000256" key="4">
    <source>
        <dbReference type="HAMAP-Rule" id="MF_01671"/>
    </source>
</evidence>
<evidence type="ECO:0000259" key="5">
    <source>
        <dbReference type="Pfam" id="PF01408"/>
    </source>
</evidence>
<dbReference type="EMBL" id="CP102451">
    <property type="protein sequence ID" value="UUV98303.1"/>
    <property type="molecule type" value="Genomic_DNA"/>
</dbReference>
<dbReference type="InterPro" id="IPR004104">
    <property type="entry name" value="Gfo/Idh/MocA-like_OxRdtase_C"/>
</dbReference>
<keyword evidence="8" id="KW-1185">Reference proteome</keyword>
<evidence type="ECO:0000256" key="1">
    <source>
        <dbReference type="ARBA" id="ARBA00010928"/>
    </source>
</evidence>
<dbReference type="SUPFAM" id="SSF55347">
    <property type="entry name" value="Glyceraldehyde-3-phosphate dehydrogenase-like, C-terminal domain"/>
    <property type="match status" value="1"/>
</dbReference>